<comment type="caution">
    <text evidence="2">The sequence shown here is derived from an EMBL/GenBank/DDBJ whole genome shotgun (WGS) entry which is preliminary data.</text>
</comment>
<organism evidence="2 3">
    <name type="scientific">Botryosphaeria dothidea</name>
    <dbReference type="NCBI Taxonomy" id="55169"/>
    <lineage>
        <taxon>Eukaryota</taxon>
        <taxon>Fungi</taxon>
        <taxon>Dikarya</taxon>
        <taxon>Ascomycota</taxon>
        <taxon>Pezizomycotina</taxon>
        <taxon>Dothideomycetes</taxon>
        <taxon>Dothideomycetes incertae sedis</taxon>
        <taxon>Botryosphaeriales</taxon>
        <taxon>Botryosphaeriaceae</taxon>
        <taxon>Botryosphaeria</taxon>
    </lineage>
</organism>
<gene>
    <name evidence="2" type="ORF">GTA08_BOTSDO00177</name>
</gene>
<accession>A0A8H4N8K8</accession>
<keyword evidence="3" id="KW-1185">Reference proteome</keyword>
<feature type="region of interest" description="Disordered" evidence="1">
    <location>
        <begin position="22"/>
        <end position="54"/>
    </location>
</feature>
<dbReference type="Proteomes" id="UP000572817">
    <property type="component" value="Unassembled WGS sequence"/>
</dbReference>
<reference evidence="2" key="1">
    <citation type="submission" date="2020-04" db="EMBL/GenBank/DDBJ databases">
        <title>Genome Assembly and Annotation of Botryosphaeria dothidea sdau 11-99, a Latent Pathogen of Apple Fruit Ring Rot in China.</title>
        <authorList>
            <person name="Yu C."/>
            <person name="Diao Y."/>
            <person name="Lu Q."/>
            <person name="Zhao J."/>
            <person name="Cui S."/>
            <person name="Peng C."/>
            <person name="He B."/>
            <person name="Liu H."/>
        </authorList>
    </citation>
    <scope>NUCLEOTIDE SEQUENCE [LARGE SCALE GENOMIC DNA]</scope>
    <source>
        <strain evidence="2">Sdau11-99</strain>
    </source>
</reference>
<sequence>MAVTTESPNTFVESAAIYQIEQKSKDGEHGPSVFDVTQLAERDQDPKNPRSTEREWELPIIPGMSVYGHIDTDNWSFSVGVSLMGYRIPTLYGDLEKGVVINVKQLIYNGTIRFNGEKRTDGLYILVDVDLRSKVLPDIIKKAECKVPFTVLEEEAA</sequence>
<name>A0A8H4N8K8_9PEZI</name>
<protein>
    <submittedName>
        <fullName evidence="2">Uncharacterized protein</fullName>
    </submittedName>
</protein>
<proteinExistence type="predicted"/>
<dbReference type="EMBL" id="WWBZ02000001">
    <property type="protein sequence ID" value="KAF4313150.1"/>
    <property type="molecule type" value="Genomic_DNA"/>
</dbReference>
<dbReference type="AlphaFoldDB" id="A0A8H4N8K8"/>
<evidence type="ECO:0000313" key="2">
    <source>
        <dbReference type="EMBL" id="KAF4313150.1"/>
    </source>
</evidence>
<feature type="compositionally biased region" description="Basic and acidic residues" evidence="1">
    <location>
        <begin position="40"/>
        <end position="54"/>
    </location>
</feature>
<evidence type="ECO:0000313" key="3">
    <source>
        <dbReference type="Proteomes" id="UP000572817"/>
    </source>
</evidence>
<evidence type="ECO:0000256" key="1">
    <source>
        <dbReference type="SAM" id="MobiDB-lite"/>
    </source>
</evidence>